<dbReference type="Proteomes" id="UP001610063">
    <property type="component" value="Unassembled WGS sequence"/>
</dbReference>
<dbReference type="Pfam" id="PF13573">
    <property type="entry name" value="SprB"/>
    <property type="match status" value="1"/>
</dbReference>
<dbReference type="RefSeq" id="WP_395415990.1">
    <property type="nucleotide sequence ID" value="NZ_JBIPKE010000011.1"/>
</dbReference>
<proteinExistence type="predicted"/>
<reference evidence="1 2" key="1">
    <citation type="journal article" date="2013" name="Int. J. Syst. Evol. Microbiol.">
        <title>Marinoscillum luteum sp. nov., isolated from marine sediment.</title>
        <authorList>
            <person name="Cha I.T."/>
            <person name="Park S.J."/>
            <person name="Kim S.J."/>
            <person name="Kim J.G."/>
            <person name="Jung M.Y."/>
            <person name="Shin K.S."/>
            <person name="Kwon K.K."/>
            <person name="Yang S.H."/>
            <person name="Seo Y.S."/>
            <person name="Rhee S.K."/>
        </authorList>
    </citation>
    <scope>NUCLEOTIDE SEQUENCE [LARGE SCALE GENOMIC DNA]</scope>
    <source>
        <strain evidence="1 2">KCTC 23939</strain>
    </source>
</reference>
<evidence type="ECO:0000313" key="2">
    <source>
        <dbReference type="Proteomes" id="UP001610063"/>
    </source>
</evidence>
<dbReference type="Gene3D" id="2.60.40.740">
    <property type="match status" value="1"/>
</dbReference>
<keyword evidence="2" id="KW-1185">Reference proteome</keyword>
<accession>A0ABW7N3P9</accession>
<dbReference type="InterPro" id="IPR025667">
    <property type="entry name" value="SprB_repeat"/>
</dbReference>
<dbReference type="EMBL" id="JBIPKE010000011">
    <property type="protein sequence ID" value="MFH6982233.1"/>
    <property type="molecule type" value="Genomic_DNA"/>
</dbReference>
<evidence type="ECO:0000313" key="1">
    <source>
        <dbReference type="EMBL" id="MFH6982233.1"/>
    </source>
</evidence>
<organism evidence="1 2">
    <name type="scientific">Marinoscillum luteum</name>
    <dbReference type="NCBI Taxonomy" id="861051"/>
    <lineage>
        <taxon>Bacteria</taxon>
        <taxon>Pseudomonadati</taxon>
        <taxon>Bacteroidota</taxon>
        <taxon>Cytophagia</taxon>
        <taxon>Cytophagales</taxon>
        <taxon>Reichenbachiellaceae</taxon>
        <taxon>Marinoscillum</taxon>
    </lineage>
</organism>
<comment type="caution">
    <text evidence="1">The sequence shown here is derived from an EMBL/GenBank/DDBJ whole genome shotgun (WGS) entry which is preliminary data.</text>
</comment>
<name>A0ABW7N3P9_9BACT</name>
<dbReference type="PROSITE" id="PS51257">
    <property type="entry name" value="PROKAR_LIPOPROTEIN"/>
    <property type="match status" value="1"/>
</dbReference>
<sequence>MNDRVLRLLYVLTFLLATSCQWEQMNPKIDCSTSPVVIATLEVQASQCDSPVGSFAVAASGGEPPYTFTSAGKTNVDGIFANMEAGSYIVVATDANDCSDELSVSIENTGGVNLTEVITNNAGCGTTDGSIRVNATGGMEPYSYQIDNGEVQIGNTFEGLGLGTYSVAVIDQNGCESAQSVEINSGVSYEASIKSIIENNCAISGCHNGSVSPNFTSFSTIQSRASSIKTKTGNKSMPKGSSLSQQQIDLISCWVNDGALNN</sequence>
<protein>
    <submittedName>
        <fullName evidence="1">SprB repeat-containing protein</fullName>
    </submittedName>
</protein>
<gene>
    <name evidence="1" type="ORF">ACHKAR_02230</name>
</gene>